<organism evidence="1 2">
    <name type="scientific">Spodoptera exigua</name>
    <name type="common">Beet armyworm</name>
    <name type="synonym">Noctua fulgens</name>
    <dbReference type="NCBI Taxonomy" id="7107"/>
    <lineage>
        <taxon>Eukaryota</taxon>
        <taxon>Metazoa</taxon>
        <taxon>Ecdysozoa</taxon>
        <taxon>Arthropoda</taxon>
        <taxon>Hexapoda</taxon>
        <taxon>Insecta</taxon>
        <taxon>Pterygota</taxon>
        <taxon>Neoptera</taxon>
        <taxon>Endopterygota</taxon>
        <taxon>Lepidoptera</taxon>
        <taxon>Glossata</taxon>
        <taxon>Ditrysia</taxon>
        <taxon>Noctuoidea</taxon>
        <taxon>Noctuidae</taxon>
        <taxon>Amphipyrinae</taxon>
        <taxon>Spodoptera</taxon>
    </lineage>
</organism>
<accession>A0A922M4S3</accession>
<dbReference type="InterPro" id="IPR008042">
    <property type="entry name" value="Retrotrans_Pao"/>
</dbReference>
<protein>
    <submittedName>
        <fullName evidence="1">Uncharacterized protein</fullName>
    </submittedName>
</protein>
<evidence type="ECO:0000313" key="1">
    <source>
        <dbReference type="EMBL" id="KAH9629865.1"/>
    </source>
</evidence>
<dbReference type="Proteomes" id="UP000814243">
    <property type="component" value="Unassembled WGS sequence"/>
</dbReference>
<comment type="caution">
    <text evidence="1">The sequence shown here is derived from an EMBL/GenBank/DDBJ whole genome shotgun (WGS) entry which is preliminary data.</text>
</comment>
<proteinExistence type="predicted"/>
<gene>
    <name evidence="1" type="ORF">HF086_006549</name>
</gene>
<dbReference type="AlphaFoldDB" id="A0A922M4S3"/>
<reference evidence="1" key="1">
    <citation type="journal article" date="2021" name="G3 (Bethesda)">
        <title>Genome and transcriptome analysis of the beet armyworm Spodoptera exigua reveals targets for pest control. .</title>
        <authorList>
            <person name="Simon S."/>
            <person name="Breeschoten T."/>
            <person name="Jansen H.J."/>
            <person name="Dirks R.P."/>
            <person name="Schranz M.E."/>
            <person name="Ros V.I.D."/>
        </authorList>
    </citation>
    <scope>NUCLEOTIDE SEQUENCE</scope>
    <source>
        <strain evidence="1">TB_SE_WUR_2020</strain>
    </source>
</reference>
<dbReference type="PANTHER" id="PTHR47331">
    <property type="entry name" value="PHD-TYPE DOMAIN-CONTAINING PROTEIN"/>
    <property type="match status" value="1"/>
</dbReference>
<name>A0A922M4S3_SPOEX</name>
<dbReference type="EMBL" id="JACEFF010000849">
    <property type="protein sequence ID" value="KAH9629865.1"/>
    <property type="molecule type" value="Genomic_DNA"/>
</dbReference>
<dbReference type="Pfam" id="PF05380">
    <property type="entry name" value="Peptidase_A17"/>
    <property type="match status" value="1"/>
</dbReference>
<sequence>MRVLRQLCNDERASYPYAADIVTHNCYMDDICYSVPTVRDSLRLKDELLGMFTAGGFRLVKWSSNSQELLDSLPSDHRYSSTVKFDETTQNLKVLGLEWSPASDEFSFSVSIEHRPCTKRNILLIIARQFDVLGLIAPTILYAKLILQKLFVLKLDWDENRRRTLSAFGKIICVNYPCYETFVLNDI</sequence>
<evidence type="ECO:0000313" key="2">
    <source>
        <dbReference type="Proteomes" id="UP000814243"/>
    </source>
</evidence>